<keyword evidence="4" id="KW-1185">Reference proteome</keyword>
<dbReference type="Proteomes" id="UP000006757">
    <property type="component" value="Unassembled WGS sequence"/>
</dbReference>
<sequence length="614" mass="64475">MSTPKRTYANAAATPPRTPSPQQLTTVTANKTILRAGVITAAPRKRLTAPSASKAKKAPAAAPKRGHKTNNVKRGDKVKHGAIAPRARSGTPSFCASSGNVRGATDVARKKAPARPAAGTIHGLCRAGSPVSLPSRPASPELASETVESASGSQKRVRSATPTSSSSSSSSSDSSDSSMSDETRTVPGSRSADAGRSGRKARSKDMSAATERYIPSGRSPLERQIQAAARVHGYRIEEVPGDGDCAIHSIKRVLPSLTDSVAQIRANMVSRLLHDVQESNLYEITVAAYEQEGVDVVEAMSKAERKLRRRFRKYRPIGPRGGEWIDNETLVGMARHYDMDVVILNTNASWTVVEATPGQAAPRRAHIALAGEHYRPLVPSASDSDDASAAIAAAPPQFLATASARLTHRRACLQAVASGNGLVPATDAVDQLEFAARSATTSAAKRATAQMLVQRVAAAQDRLALARALVPEPDPVAPPPGRRKSTTTASPRGKDSSSTGRGRGGSGRGRGRGRGQGQGRGRGRGRGKSARERSSSSLPPSPSLNNLTGQDLEAIVSELVRIARAVPSVEAKWRACLERDLESIEDEGTKAAISDLLNSTDGLSTTLPRSSATA</sequence>
<feature type="region of interest" description="Disordered" evidence="1">
    <location>
        <begin position="470"/>
        <end position="547"/>
    </location>
</feature>
<dbReference type="HOGENOM" id="CLU_444953_0_0_1"/>
<reference evidence="3 4" key="1">
    <citation type="journal article" date="2012" name="Eukaryot. Cell">
        <title>Genome sequence of the Trichosporon asahii environmental strain CBS 8904.</title>
        <authorList>
            <person name="Yang R.Y."/>
            <person name="Li H.T."/>
            <person name="Zhu H."/>
            <person name="Zhou G.P."/>
            <person name="Wang M."/>
            <person name="Wang L."/>
        </authorList>
    </citation>
    <scope>NUCLEOTIDE SEQUENCE [LARGE SCALE GENOMIC DNA]</scope>
    <source>
        <strain evidence="3 4">CBS 8904</strain>
    </source>
</reference>
<dbReference type="EMBL" id="AMBO01000408">
    <property type="protein sequence ID" value="EKC97533.1"/>
    <property type="molecule type" value="Genomic_DNA"/>
</dbReference>
<dbReference type="Gene3D" id="3.90.70.80">
    <property type="match status" value="1"/>
</dbReference>
<evidence type="ECO:0000259" key="2">
    <source>
        <dbReference type="PROSITE" id="PS50802"/>
    </source>
</evidence>
<feature type="compositionally biased region" description="Polar residues" evidence="1">
    <location>
        <begin position="90"/>
        <end position="100"/>
    </location>
</feature>
<evidence type="ECO:0000313" key="3">
    <source>
        <dbReference type="EMBL" id="EKC97533.1"/>
    </source>
</evidence>
<dbReference type="InterPro" id="IPR003323">
    <property type="entry name" value="OTU_dom"/>
</dbReference>
<comment type="caution">
    <text evidence="3">The sequence shown here is derived from an EMBL/GenBank/DDBJ whole genome shotgun (WGS) entry which is preliminary data.</text>
</comment>
<protein>
    <recommendedName>
        <fullName evidence="2">OTU domain-containing protein</fullName>
    </recommendedName>
</protein>
<evidence type="ECO:0000313" key="4">
    <source>
        <dbReference type="Proteomes" id="UP000006757"/>
    </source>
</evidence>
<feature type="compositionally biased region" description="Low complexity" evidence="1">
    <location>
        <begin position="164"/>
        <end position="180"/>
    </location>
</feature>
<dbReference type="CDD" id="cd22744">
    <property type="entry name" value="OTU"/>
    <property type="match status" value="1"/>
</dbReference>
<accession>K1W724</accession>
<feature type="domain" description="OTU" evidence="2">
    <location>
        <begin position="234"/>
        <end position="380"/>
    </location>
</feature>
<feature type="compositionally biased region" description="Low complexity" evidence="1">
    <location>
        <begin position="49"/>
        <end position="63"/>
    </location>
</feature>
<dbReference type="InParanoid" id="K1W724"/>
<feature type="region of interest" description="Disordered" evidence="1">
    <location>
        <begin position="1"/>
        <end position="25"/>
    </location>
</feature>
<dbReference type="AlphaFoldDB" id="K1W724"/>
<feature type="region of interest" description="Disordered" evidence="1">
    <location>
        <begin position="41"/>
        <end position="221"/>
    </location>
</feature>
<name>K1W724_TRIAC</name>
<proteinExistence type="predicted"/>
<evidence type="ECO:0000256" key="1">
    <source>
        <dbReference type="SAM" id="MobiDB-lite"/>
    </source>
</evidence>
<organism evidence="3 4">
    <name type="scientific">Trichosporon asahii var. asahii (strain CBS 8904)</name>
    <name type="common">Yeast</name>
    <dbReference type="NCBI Taxonomy" id="1220162"/>
    <lineage>
        <taxon>Eukaryota</taxon>
        <taxon>Fungi</taxon>
        <taxon>Dikarya</taxon>
        <taxon>Basidiomycota</taxon>
        <taxon>Agaricomycotina</taxon>
        <taxon>Tremellomycetes</taxon>
        <taxon>Trichosporonales</taxon>
        <taxon>Trichosporonaceae</taxon>
        <taxon>Trichosporon</taxon>
    </lineage>
</organism>
<dbReference type="PROSITE" id="PS50802">
    <property type="entry name" value="OTU"/>
    <property type="match status" value="1"/>
</dbReference>
<gene>
    <name evidence="3" type="ORF">A1Q2_08148</name>
</gene>
<feature type="compositionally biased region" description="Gly residues" evidence="1">
    <location>
        <begin position="501"/>
        <end position="520"/>
    </location>
</feature>